<dbReference type="PROSITE" id="PS50800">
    <property type="entry name" value="SAP"/>
    <property type="match status" value="1"/>
</dbReference>
<dbReference type="InterPro" id="IPR003034">
    <property type="entry name" value="SAP_dom"/>
</dbReference>
<dbReference type="GO" id="GO:0016874">
    <property type="term" value="F:ligase activity"/>
    <property type="evidence" value="ECO:0007669"/>
    <property type="project" value="UniProtKB-KW"/>
</dbReference>
<evidence type="ECO:0000313" key="4">
    <source>
        <dbReference type="Proteomes" id="UP001341840"/>
    </source>
</evidence>
<proteinExistence type="predicted"/>
<accession>A0ABU6ZGH5</accession>
<evidence type="ECO:0000259" key="2">
    <source>
        <dbReference type="PROSITE" id="PS50800"/>
    </source>
</evidence>
<dbReference type="PANTHER" id="PTHR10782">
    <property type="entry name" value="ZINC FINGER MIZ DOMAIN-CONTAINING PROTEIN"/>
    <property type="match status" value="1"/>
</dbReference>
<protein>
    <submittedName>
        <fullName evidence="3">SUMO ligase siz1</fullName>
    </submittedName>
</protein>
<comment type="caution">
    <text evidence="3">The sequence shown here is derived from an EMBL/GenBank/DDBJ whole genome shotgun (WGS) entry which is preliminary data.</text>
</comment>
<dbReference type="PANTHER" id="PTHR10782:SF102">
    <property type="entry name" value="E3 SUMO-PROTEIN LIGASE SIZ1"/>
    <property type="match status" value="1"/>
</dbReference>
<keyword evidence="3" id="KW-0436">Ligase</keyword>
<reference evidence="3 4" key="1">
    <citation type="journal article" date="2023" name="Plants (Basel)">
        <title>Bridging the Gap: Combining Genomics and Transcriptomics Approaches to Understand Stylosanthes scabra, an Orphan Legume from the Brazilian Caatinga.</title>
        <authorList>
            <person name="Ferreira-Neto J.R.C."/>
            <person name="da Silva M.D."/>
            <person name="Binneck E."/>
            <person name="de Melo N.F."/>
            <person name="da Silva R.H."/>
            <person name="de Melo A.L.T.M."/>
            <person name="Pandolfi V."/>
            <person name="Bustamante F.O."/>
            <person name="Brasileiro-Vidal A.C."/>
            <person name="Benko-Iseppon A.M."/>
        </authorList>
    </citation>
    <scope>NUCLEOTIDE SEQUENCE [LARGE SCALE GENOMIC DNA]</scope>
    <source>
        <tissue evidence="3">Leaves</tissue>
    </source>
</reference>
<keyword evidence="4" id="KW-1185">Reference proteome</keyword>
<evidence type="ECO:0000313" key="3">
    <source>
        <dbReference type="EMBL" id="MED6221049.1"/>
    </source>
</evidence>
<dbReference type="SUPFAM" id="SSF68906">
    <property type="entry name" value="SAP domain"/>
    <property type="match status" value="1"/>
</dbReference>
<dbReference type="EMBL" id="JASCZI010272211">
    <property type="protein sequence ID" value="MED6221049.1"/>
    <property type="molecule type" value="Genomic_DNA"/>
</dbReference>
<gene>
    <name evidence="3" type="primary">SIZ1_3</name>
    <name evidence="3" type="ORF">PIB30_050678</name>
</gene>
<dbReference type="Pfam" id="PF02037">
    <property type="entry name" value="SAP"/>
    <property type="match status" value="1"/>
</dbReference>
<feature type="domain" description="SAP" evidence="2">
    <location>
        <begin position="53"/>
        <end position="87"/>
    </location>
</feature>
<feature type="region of interest" description="Disordered" evidence="1">
    <location>
        <begin position="125"/>
        <end position="145"/>
    </location>
</feature>
<organism evidence="3 4">
    <name type="scientific">Stylosanthes scabra</name>
    <dbReference type="NCBI Taxonomy" id="79078"/>
    <lineage>
        <taxon>Eukaryota</taxon>
        <taxon>Viridiplantae</taxon>
        <taxon>Streptophyta</taxon>
        <taxon>Embryophyta</taxon>
        <taxon>Tracheophyta</taxon>
        <taxon>Spermatophyta</taxon>
        <taxon>Magnoliopsida</taxon>
        <taxon>eudicotyledons</taxon>
        <taxon>Gunneridae</taxon>
        <taxon>Pentapetalae</taxon>
        <taxon>rosids</taxon>
        <taxon>fabids</taxon>
        <taxon>Fabales</taxon>
        <taxon>Fabaceae</taxon>
        <taxon>Papilionoideae</taxon>
        <taxon>50 kb inversion clade</taxon>
        <taxon>dalbergioids sensu lato</taxon>
        <taxon>Dalbergieae</taxon>
        <taxon>Pterocarpus clade</taxon>
        <taxon>Stylosanthes</taxon>
    </lineage>
</organism>
<dbReference type="Proteomes" id="UP001341840">
    <property type="component" value="Unassembled WGS sequence"/>
</dbReference>
<dbReference type="InterPro" id="IPR036361">
    <property type="entry name" value="SAP_dom_sf"/>
</dbReference>
<evidence type="ECO:0000256" key="1">
    <source>
        <dbReference type="SAM" id="MobiDB-lite"/>
    </source>
</evidence>
<sequence length="171" mass="18894">MHINPPPSSPKVGTGWLGQHALDSVPLLFDWLILCSIIGFEEMDLASSCKEKLAYFRIKELKDVLTQLGLSKQGKKQDLVDRILSMLSDDQVSKMFAKKNAIGKEQVAKLVDDTYRKMQISGATDLSSKGQGASDSSNVKIKGEKDDSFQSDTKIRCICRSTLDTDPLVKV</sequence>
<dbReference type="Gene3D" id="1.10.720.30">
    <property type="entry name" value="SAP domain"/>
    <property type="match status" value="1"/>
</dbReference>
<name>A0ABU6ZGH5_9FABA</name>
<dbReference type="SMART" id="SM00513">
    <property type="entry name" value="SAP"/>
    <property type="match status" value="1"/>
</dbReference>
<feature type="compositionally biased region" description="Polar residues" evidence="1">
    <location>
        <begin position="125"/>
        <end position="139"/>
    </location>
</feature>